<dbReference type="Proteomes" id="UP001642484">
    <property type="component" value="Unassembled WGS sequence"/>
</dbReference>
<sequence>MAKGLATLVAMCIGAWILSSKSLAFAARPASGIRAAAVPSRPASAGQVPVGHSLPGQGWGGVFSGQTLRVATAIGVGVVLHKGKNKTTEHCSAMKCGGGIVALAASMGTMLAADYAAKYLLGKSAQHLAGKMGQHAATASIAQVAAAAKKGTKWAQTASKIMTQSRFMRDGWTVSKILGGVACFAPSCNVTRLVDGSSSVCTVEELQVGDSILTLDESLKPVMTEVHAVEAHLHPGHVMVSCTVHGPDSVMKRLSATPNHEVVKRSDGKMVPVCLGDLECGEELVGKMGEPLKVMSIFTFSSGCVYEVETGTGTILVNDILARATSADYIVGEPLSQELMLDGVNSGCVATCCSQKQVLADL</sequence>
<evidence type="ECO:0008006" key="4">
    <source>
        <dbReference type="Google" id="ProtNLM"/>
    </source>
</evidence>
<name>A0ABP0JFK8_9DINO</name>
<gene>
    <name evidence="2" type="ORF">CCMP2556_LOCUS11126</name>
</gene>
<proteinExistence type="predicted"/>
<organism evidence="2 3">
    <name type="scientific">Durusdinium trenchii</name>
    <dbReference type="NCBI Taxonomy" id="1381693"/>
    <lineage>
        <taxon>Eukaryota</taxon>
        <taxon>Sar</taxon>
        <taxon>Alveolata</taxon>
        <taxon>Dinophyceae</taxon>
        <taxon>Suessiales</taxon>
        <taxon>Symbiodiniaceae</taxon>
        <taxon>Durusdinium</taxon>
    </lineage>
</organism>
<feature type="signal peptide" evidence="1">
    <location>
        <begin position="1"/>
        <end position="26"/>
    </location>
</feature>
<reference evidence="2 3" key="1">
    <citation type="submission" date="2024-02" db="EMBL/GenBank/DDBJ databases">
        <authorList>
            <person name="Chen Y."/>
            <person name="Shah S."/>
            <person name="Dougan E. K."/>
            <person name="Thang M."/>
            <person name="Chan C."/>
        </authorList>
    </citation>
    <scope>NUCLEOTIDE SEQUENCE [LARGE SCALE GENOMIC DNA]</scope>
</reference>
<comment type="caution">
    <text evidence="2">The sequence shown here is derived from an EMBL/GenBank/DDBJ whole genome shotgun (WGS) entry which is preliminary data.</text>
</comment>
<dbReference type="InterPro" id="IPR036844">
    <property type="entry name" value="Hint_dom_sf"/>
</dbReference>
<evidence type="ECO:0000313" key="3">
    <source>
        <dbReference type="Proteomes" id="UP001642484"/>
    </source>
</evidence>
<evidence type="ECO:0000313" key="2">
    <source>
        <dbReference type="EMBL" id="CAK9013086.1"/>
    </source>
</evidence>
<dbReference type="Gene3D" id="2.170.16.10">
    <property type="entry name" value="Hedgehog/Intein (Hint) domain"/>
    <property type="match status" value="1"/>
</dbReference>
<dbReference type="CDD" id="cd00081">
    <property type="entry name" value="Hint"/>
    <property type="match status" value="1"/>
</dbReference>
<protein>
    <recommendedName>
        <fullName evidence="4">Hedgehog protein Hint domain-containing protein</fullName>
    </recommendedName>
</protein>
<feature type="chain" id="PRO_5047279154" description="Hedgehog protein Hint domain-containing protein" evidence="1">
    <location>
        <begin position="27"/>
        <end position="362"/>
    </location>
</feature>
<accession>A0ABP0JFK8</accession>
<keyword evidence="1" id="KW-0732">Signal</keyword>
<keyword evidence="3" id="KW-1185">Reference proteome</keyword>
<evidence type="ECO:0000256" key="1">
    <source>
        <dbReference type="SAM" id="SignalP"/>
    </source>
</evidence>
<dbReference type="EMBL" id="CAXAMN010005269">
    <property type="protein sequence ID" value="CAK9013086.1"/>
    <property type="molecule type" value="Genomic_DNA"/>
</dbReference>
<dbReference type="SUPFAM" id="SSF51294">
    <property type="entry name" value="Hedgehog/intein (Hint) domain"/>
    <property type="match status" value="1"/>
</dbReference>